<dbReference type="InterPro" id="IPR012674">
    <property type="entry name" value="Calycin"/>
</dbReference>
<accession>A0A9C7UQ95</accession>
<sequence>MLFVDTCYAVNKSKKFTYQTRSKTSALHRVHLHLNNGAFKLGRLKCCSTSNELVSQPEDYDGDKTFVIPHEAFTLEGDLGEWTRAWEDHNFQPDKDGPLPHSLKGPSDSYTHSVSMEEFLANLSNLEPCEQDFVSYGDIFEPMIPEAVQSYQKRAQENGAYAVENMSNFLSPFRNLPDDNETVKQPPDVLEWTDYHKLLDIFDLRKFYGWKYIYDAHGFLLHTHVCSLDVQSGDDINYAFDFRCSTLERRDHSRVVERVPLHSLVVSPNLDAFSWIDSKQDETLCLFFGFVNESLTIVELEYDKHVTLCNICIYYGRDERNGLKPTESLNMEALKGVWKGNGVTIQSFSFPCCFVTCESEWKSEPSNINNLTVRRNLPLKNSKLVDPSPILNIQKGLKGEGKAVRKRESQLIEDCQWWKISRIGSHYDSTVGRKSSDYSQNHLLIGNEVYEFPALGKYEKNRYLFLLHCDIFIFIPKSLPKGITFEVEVGQYRKGKYLCRIVQSYNIEREWTGSAILQEWRQ</sequence>
<evidence type="ECO:0000313" key="1">
    <source>
        <dbReference type="EMBL" id="GJQ11724.1"/>
    </source>
</evidence>
<protein>
    <submittedName>
        <fullName evidence="1">Uncharacterized protein</fullName>
    </submittedName>
</protein>
<dbReference type="Gene3D" id="2.40.128.20">
    <property type="match status" value="1"/>
</dbReference>
<evidence type="ECO:0000313" key="2">
    <source>
        <dbReference type="Proteomes" id="UP001061958"/>
    </source>
</evidence>
<comment type="caution">
    <text evidence="1">The sequence shown here is derived from an EMBL/GenBank/DDBJ whole genome shotgun (WGS) entry which is preliminary data.</text>
</comment>
<keyword evidence="2" id="KW-1185">Reference proteome</keyword>
<dbReference type="AlphaFoldDB" id="A0A9C7UQ95"/>
<proteinExistence type="predicted"/>
<name>A0A9C7UQ95_9RHOD</name>
<organism evidence="1 2">
    <name type="scientific">Galdieria partita</name>
    <dbReference type="NCBI Taxonomy" id="83374"/>
    <lineage>
        <taxon>Eukaryota</taxon>
        <taxon>Rhodophyta</taxon>
        <taxon>Bangiophyceae</taxon>
        <taxon>Galdieriales</taxon>
        <taxon>Galdieriaceae</taxon>
        <taxon>Galdieria</taxon>
    </lineage>
</organism>
<dbReference type="OrthoDB" id="10347518at2759"/>
<dbReference type="EMBL" id="BQMJ01000026">
    <property type="protein sequence ID" value="GJQ11724.1"/>
    <property type="molecule type" value="Genomic_DNA"/>
</dbReference>
<dbReference type="Proteomes" id="UP001061958">
    <property type="component" value="Unassembled WGS sequence"/>
</dbReference>
<reference evidence="1" key="1">
    <citation type="journal article" date="2022" name="Proc. Natl. Acad. Sci. U.S.A.">
        <title>Life cycle and functional genomics of the unicellular red alga Galdieria for elucidating algal and plant evolution and industrial use.</title>
        <authorList>
            <person name="Hirooka S."/>
            <person name="Itabashi T."/>
            <person name="Ichinose T.M."/>
            <person name="Onuma R."/>
            <person name="Fujiwara T."/>
            <person name="Yamashita S."/>
            <person name="Jong L.W."/>
            <person name="Tomita R."/>
            <person name="Iwane A.H."/>
            <person name="Miyagishima S.Y."/>
        </authorList>
    </citation>
    <scope>NUCLEOTIDE SEQUENCE</scope>
    <source>
        <strain evidence="1">NBRC 102759</strain>
    </source>
</reference>
<gene>
    <name evidence="1" type="ORF">GpartN1_g3515.t1</name>
</gene>
<reference evidence="1" key="2">
    <citation type="submission" date="2022-01" db="EMBL/GenBank/DDBJ databases">
        <authorList>
            <person name="Hirooka S."/>
            <person name="Miyagishima S.Y."/>
        </authorList>
    </citation>
    <scope>NUCLEOTIDE SEQUENCE</scope>
    <source>
        <strain evidence="1">NBRC 102759</strain>
    </source>
</reference>